<evidence type="ECO:0000313" key="1">
    <source>
        <dbReference type="EMBL" id="CAB4122657.1"/>
    </source>
</evidence>
<evidence type="ECO:0000313" key="2">
    <source>
        <dbReference type="EMBL" id="CAB4123619.1"/>
    </source>
</evidence>
<sequence>MTQLSLLEAIEERDSAIQSAVENADRKQAGWSDRAYKYLIEFSRTLPLFKGEDARRYAEEQGLPKPPDPRAWGAVLQRASRGKFIERVGFGVSTNRQAHSRPTAIWRPR</sequence>
<name>A0A6J5KTR8_9CAUD</name>
<organism evidence="2">
    <name type="scientific">uncultured Caudovirales phage</name>
    <dbReference type="NCBI Taxonomy" id="2100421"/>
    <lineage>
        <taxon>Viruses</taxon>
        <taxon>Duplodnaviria</taxon>
        <taxon>Heunggongvirae</taxon>
        <taxon>Uroviricota</taxon>
        <taxon>Caudoviricetes</taxon>
        <taxon>Peduoviridae</taxon>
        <taxon>Maltschvirus</taxon>
        <taxon>Maltschvirus maltsch</taxon>
    </lineage>
</organism>
<dbReference type="EMBL" id="LR796160">
    <property type="protein sequence ID" value="CAB4122657.1"/>
    <property type="molecule type" value="Genomic_DNA"/>
</dbReference>
<accession>A0A6J5KTR8</accession>
<reference evidence="2" key="1">
    <citation type="submission" date="2020-04" db="EMBL/GenBank/DDBJ databases">
        <authorList>
            <person name="Chiriac C."/>
            <person name="Salcher M."/>
            <person name="Ghai R."/>
            <person name="Kavagutti S V."/>
        </authorList>
    </citation>
    <scope>NUCLEOTIDE SEQUENCE</scope>
</reference>
<gene>
    <name evidence="1" type="ORF">UFOVP32_49</name>
    <name evidence="2" type="ORF">UFOVP50_27</name>
</gene>
<dbReference type="EMBL" id="LR796173">
    <property type="protein sequence ID" value="CAB4123619.1"/>
    <property type="molecule type" value="Genomic_DNA"/>
</dbReference>
<protein>
    <submittedName>
        <fullName evidence="2">Uncharacterized protein</fullName>
    </submittedName>
</protein>
<proteinExistence type="predicted"/>